<dbReference type="InterPro" id="IPR003890">
    <property type="entry name" value="MIF4G-like_typ-3"/>
</dbReference>
<keyword evidence="6" id="KW-0694">RNA-binding</keyword>
<feature type="compositionally biased region" description="Basic and acidic residues" evidence="8">
    <location>
        <begin position="860"/>
        <end position="875"/>
    </location>
</feature>
<feature type="compositionally biased region" description="Low complexity" evidence="8">
    <location>
        <begin position="430"/>
        <end position="439"/>
    </location>
</feature>
<keyword evidence="7" id="KW-0648">Protein biosynthesis</keyword>
<dbReference type="EMBL" id="JAACJO010000008">
    <property type="protein sequence ID" value="KAF5355138.1"/>
    <property type="molecule type" value="Genomic_DNA"/>
</dbReference>
<dbReference type="GO" id="GO:0010494">
    <property type="term" value="C:cytoplasmic stress granule"/>
    <property type="evidence" value="ECO:0007669"/>
    <property type="project" value="UniProtKB-ARBA"/>
</dbReference>
<feature type="compositionally biased region" description="Pro residues" evidence="8">
    <location>
        <begin position="366"/>
        <end position="376"/>
    </location>
</feature>
<feature type="compositionally biased region" description="Low complexity" evidence="8">
    <location>
        <begin position="377"/>
        <end position="386"/>
    </location>
</feature>
<dbReference type="Pfam" id="PF02847">
    <property type="entry name" value="MA3"/>
    <property type="match status" value="1"/>
</dbReference>
<evidence type="ECO:0000256" key="6">
    <source>
        <dbReference type="ARBA" id="ARBA00022884"/>
    </source>
</evidence>
<evidence type="ECO:0000256" key="3">
    <source>
        <dbReference type="ARBA" id="ARBA00022490"/>
    </source>
</evidence>
<comment type="similarity">
    <text evidence="2">Belongs to the eukaryotic initiation factor 4G family.</text>
</comment>
<evidence type="ECO:0000256" key="1">
    <source>
        <dbReference type="ARBA" id="ARBA00004496"/>
    </source>
</evidence>
<keyword evidence="4" id="KW-0396">Initiation factor</keyword>
<feature type="compositionally biased region" description="Polar residues" evidence="8">
    <location>
        <begin position="1"/>
        <end position="21"/>
    </location>
</feature>
<keyword evidence="11" id="KW-1185">Reference proteome</keyword>
<feature type="compositionally biased region" description="Polar residues" evidence="8">
    <location>
        <begin position="235"/>
        <end position="261"/>
    </location>
</feature>
<evidence type="ECO:0000256" key="8">
    <source>
        <dbReference type="SAM" id="MobiDB-lite"/>
    </source>
</evidence>
<dbReference type="Pfam" id="PF12152">
    <property type="entry name" value="eIF_4G1"/>
    <property type="match status" value="1"/>
</dbReference>
<feature type="compositionally biased region" description="Low complexity" evidence="8">
    <location>
        <begin position="332"/>
        <end position="341"/>
    </location>
</feature>
<organism evidence="10 11">
    <name type="scientific">Leucocoprinus leucothites</name>
    <dbReference type="NCBI Taxonomy" id="201217"/>
    <lineage>
        <taxon>Eukaryota</taxon>
        <taxon>Fungi</taxon>
        <taxon>Dikarya</taxon>
        <taxon>Basidiomycota</taxon>
        <taxon>Agaricomycotina</taxon>
        <taxon>Agaricomycetes</taxon>
        <taxon>Agaricomycetidae</taxon>
        <taxon>Agaricales</taxon>
        <taxon>Agaricineae</taxon>
        <taxon>Agaricaceae</taxon>
        <taxon>Leucocoprinus</taxon>
    </lineage>
</organism>
<dbReference type="InterPro" id="IPR022745">
    <property type="entry name" value="eIF4G1_eIF4E-bd"/>
</dbReference>
<feature type="compositionally biased region" description="Pro residues" evidence="8">
    <location>
        <begin position="280"/>
        <end position="292"/>
    </location>
</feature>
<dbReference type="InterPro" id="IPR003891">
    <property type="entry name" value="Initiation_fac_eIF4g_MI"/>
</dbReference>
<evidence type="ECO:0000256" key="5">
    <source>
        <dbReference type="ARBA" id="ARBA00022553"/>
    </source>
</evidence>
<sequence>MSRSSTAQTSKNPTIPKQSAWSRGPPLSSSTPSRSQSPAPPTPIVQTHSRRPSALSGVSIKDGVSVNRNSIGATKQGSPVTFGSIDDVSAPISSSPATAPSIKPEVVKTFGSIDAETHVNGKSTLSSRPSVAVPTSTTSSSTSSAAKLARTDIAKLFQNPSSGPSTQPSSDTSSPSLRPSGLPPSHPGSGSGSSSSQTPQSSAPSQPSQLGPQQHFTPYRHPQAGPASGTPRSPAYSTRQVANGTGPRSQAGPNGAPSQVNAAMPSPRLAPMPHNGQPSGMPPPQMQPPMPQQMPVWTGYYYPQPDQHYYPQHSWYPHPSHHHPPAGPHGPPHSGMPISSPRNPPMPLQQPGAGTPTLSHATASPAHPPHPPPPMTHPSSSMSSITSPPPTPASATTRLNANSSAFAPRPKVVIKKADGTEVNIENLKGSSSSPANNASTNGQAPTPTFRQGSPGTHNRRSVRLESPEQRAQRLAEEERAKAEVEKAKQEKEAAERKVKVEAERKRKEEEERKRKEEEAAAAAEKERIRKEEEEEKERKRKAEEEEKERIRKEEEEKERVRKEAEEKERLRREEEEKERIRKEQEEEKERLRKEEEERQRKEDEERERREGEERERLRKEEEEKERQRLEEEKAAKAKEVEEVAKAQRTKEEGELIEEPESGDAAKDDSKAQTKESLRINTSEPLKKRPNRLDLSNTGSVPAPLPSALSTARAIDDISRVSYPEGISSPKPELNTNAKDGKFRYDPIGLEPIDHSLAIHRTSSGRNRQPSGGPSAPSRSGSIGLGFGPGSGGFSKPSNLNPFAGGGMGNFSTTGAKLTSEERFQLATSRSASVGGPAGTPFGRPVAMQRTPSQGGPGGMGRDRVRSQRGNKRGEGKMAAQQAASAQAAANLEPVAPLKPSENRWDRRALHADTDSPEMVDRKVRGLLNRLTMERFDSISDQIIEWANKSEKEKDGRTLIQVIRLVFEKATDEAAWSEMYARLCRKMMEQISNKVQDDGIRNTDNKPIAGGQLFRKYLLNRCQEDFERGWVQKEATAAAAASKATEDQAIKAANEKKDGEDDEEVALYSEEYYAAQKAKRQGLGLIKFIGELFKLQMLTERIMHECVKKLLGNVNNPEEEEIESLCKLLTTVGSILDTQKAHAHMDVYFQRMKELTKSPNVSSRMQFMLQDVIELRERKWVTRNAVAAPATIAQIHEAAAKEKAAHEKEYAQRQISMSRGGSRRGGDRNEQMQVNPEGWAVAGNTARPPSKVDLSNFGKISNKALPTTFGPGSVFAGKGKDKRESLSRTSSSSNMFSMLQNAESGADKTPEAQPQQRRKLALLPRTKPLESEAQQAQESSEDEEATTPAPSVEMSDDQAEKKIKEDLKEFFAVRNLDEAENYFTALPAQHHSKLVEKLVSSAVESKESDAKLVADLFGRAVSKGLCSQEAFEQGFAPCAESIDDIAIDAPKAFQLFAVMIKGAELDEERRSRLASKSMDSDKLLGLLS</sequence>
<reference evidence="10 11" key="1">
    <citation type="journal article" date="2020" name="ISME J.">
        <title>Uncovering the hidden diversity of litter-decomposition mechanisms in mushroom-forming fungi.</title>
        <authorList>
            <person name="Floudas D."/>
            <person name="Bentzer J."/>
            <person name="Ahren D."/>
            <person name="Johansson T."/>
            <person name="Persson P."/>
            <person name="Tunlid A."/>
        </authorList>
    </citation>
    <scope>NUCLEOTIDE SEQUENCE [LARGE SCALE GENOMIC DNA]</scope>
    <source>
        <strain evidence="10 11">CBS 146.42</strain>
    </source>
</reference>
<dbReference type="GO" id="GO:0003743">
    <property type="term" value="F:translation initiation factor activity"/>
    <property type="evidence" value="ECO:0007669"/>
    <property type="project" value="UniProtKB-KW"/>
</dbReference>
<feature type="compositionally biased region" description="Low complexity" evidence="8">
    <location>
        <begin position="192"/>
        <end position="214"/>
    </location>
</feature>
<feature type="compositionally biased region" description="Low complexity" evidence="8">
    <location>
        <begin position="22"/>
        <end position="37"/>
    </location>
</feature>
<comment type="subcellular location">
    <subcellularLocation>
        <location evidence="1">Cytoplasm</location>
    </subcellularLocation>
</comment>
<feature type="region of interest" description="Disordered" evidence="8">
    <location>
        <begin position="1"/>
        <end position="104"/>
    </location>
</feature>
<evidence type="ECO:0000256" key="4">
    <source>
        <dbReference type="ARBA" id="ARBA00022540"/>
    </source>
</evidence>
<feature type="compositionally biased region" description="Low complexity" evidence="8">
    <location>
        <begin position="1286"/>
        <end position="1296"/>
    </location>
</feature>
<feature type="region of interest" description="Disordered" evidence="8">
    <location>
        <begin position="117"/>
        <end position="888"/>
    </location>
</feature>
<feature type="compositionally biased region" description="Low complexity" evidence="8">
    <location>
        <begin position="89"/>
        <end position="102"/>
    </location>
</feature>
<feature type="domain" description="MI" evidence="9">
    <location>
        <begin position="1357"/>
        <end position="1478"/>
    </location>
</feature>
<feature type="compositionally biased region" description="Low complexity" evidence="8">
    <location>
        <begin position="160"/>
        <end position="180"/>
    </location>
</feature>
<dbReference type="InterPro" id="IPR016024">
    <property type="entry name" value="ARM-type_fold"/>
</dbReference>
<dbReference type="Proteomes" id="UP000559027">
    <property type="component" value="Unassembled WGS sequence"/>
</dbReference>
<evidence type="ECO:0000313" key="11">
    <source>
        <dbReference type="Proteomes" id="UP000559027"/>
    </source>
</evidence>
<feature type="compositionally biased region" description="Polar residues" evidence="8">
    <location>
        <begin position="66"/>
        <end position="81"/>
    </location>
</feature>
<dbReference type="PANTHER" id="PTHR23253">
    <property type="entry name" value="EUKARYOTIC TRANSLATION INITIATION FACTOR 4 GAMMA"/>
    <property type="match status" value="1"/>
</dbReference>
<dbReference type="SMART" id="SM00543">
    <property type="entry name" value="MIF4G"/>
    <property type="match status" value="1"/>
</dbReference>
<evidence type="ECO:0000313" key="10">
    <source>
        <dbReference type="EMBL" id="KAF5355138.1"/>
    </source>
</evidence>
<dbReference type="Gene3D" id="1.25.40.180">
    <property type="match status" value="2"/>
</dbReference>
<comment type="caution">
    <text evidence="10">The sequence shown here is derived from an EMBL/GenBank/DDBJ whole genome shotgun (WGS) entry which is preliminary data.</text>
</comment>
<feature type="compositionally biased region" description="Low complexity" evidence="8">
    <location>
        <begin position="300"/>
        <end position="318"/>
    </location>
</feature>
<feature type="compositionally biased region" description="Basic and acidic residues" evidence="8">
    <location>
        <begin position="663"/>
        <end position="677"/>
    </location>
</feature>
<dbReference type="SUPFAM" id="SSF48371">
    <property type="entry name" value="ARM repeat"/>
    <property type="match status" value="2"/>
</dbReference>
<dbReference type="FunFam" id="1.25.40.180:FF:000020">
    <property type="entry name" value="Eukaryotic translation initiation factor subunit"/>
    <property type="match status" value="1"/>
</dbReference>
<feature type="compositionally biased region" description="Gly residues" evidence="8">
    <location>
        <begin position="782"/>
        <end position="792"/>
    </location>
</feature>
<evidence type="ECO:0000256" key="2">
    <source>
        <dbReference type="ARBA" id="ARBA00005775"/>
    </source>
</evidence>
<feature type="compositionally biased region" description="Polar residues" evidence="8">
    <location>
        <begin position="440"/>
        <end position="456"/>
    </location>
</feature>
<feature type="compositionally biased region" description="Low complexity" evidence="8">
    <location>
        <begin position="878"/>
        <end position="888"/>
    </location>
</feature>
<dbReference type="Pfam" id="PF02854">
    <property type="entry name" value="MIF4G"/>
    <property type="match status" value="1"/>
</dbReference>
<keyword evidence="3" id="KW-0963">Cytoplasm</keyword>
<dbReference type="GO" id="GO:0003729">
    <property type="term" value="F:mRNA binding"/>
    <property type="evidence" value="ECO:0007669"/>
    <property type="project" value="TreeGrafter"/>
</dbReference>
<dbReference type="OrthoDB" id="514777at2759"/>
<evidence type="ECO:0000259" key="9">
    <source>
        <dbReference type="PROSITE" id="PS51366"/>
    </source>
</evidence>
<dbReference type="InterPro" id="IPR036211">
    <property type="entry name" value="eIF4G_eIF4E-bd_sf"/>
</dbReference>
<dbReference type="GO" id="GO:0016281">
    <property type="term" value="C:eukaryotic translation initiation factor 4F complex"/>
    <property type="evidence" value="ECO:0007669"/>
    <property type="project" value="TreeGrafter"/>
</dbReference>
<dbReference type="PANTHER" id="PTHR23253:SF9">
    <property type="entry name" value="EUKARYOTIC TRANSLATION INITIATION FACTOR 4 GAMMA 2"/>
    <property type="match status" value="1"/>
</dbReference>
<feature type="compositionally biased region" description="Low complexity" evidence="8">
    <location>
        <begin position="769"/>
        <end position="781"/>
    </location>
</feature>
<proteinExistence type="inferred from homology"/>
<feature type="compositionally biased region" description="Basic and acidic residues" evidence="8">
    <location>
        <begin position="462"/>
        <end position="653"/>
    </location>
</feature>
<feature type="compositionally biased region" description="Low complexity" evidence="8">
    <location>
        <begin position="126"/>
        <end position="145"/>
    </location>
</feature>
<gene>
    <name evidence="10" type="ORF">D9756_005480</name>
</gene>
<accession>A0A8H5G086</accession>
<evidence type="ECO:0000256" key="7">
    <source>
        <dbReference type="ARBA" id="ARBA00022917"/>
    </source>
</evidence>
<protein>
    <recommendedName>
        <fullName evidence="9">MI domain-containing protein</fullName>
    </recommendedName>
</protein>
<dbReference type="Gene3D" id="1.20.970.30">
    <property type="entry name" value="eIF4G, eIF4E-binding domain"/>
    <property type="match status" value="1"/>
</dbReference>
<keyword evidence="5" id="KW-0597">Phosphoprotein</keyword>
<dbReference type="SMART" id="SM00544">
    <property type="entry name" value="MA3"/>
    <property type="match status" value="1"/>
</dbReference>
<dbReference type="PROSITE" id="PS51366">
    <property type="entry name" value="MI"/>
    <property type="match status" value="1"/>
</dbReference>
<dbReference type="SUPFAM" id="SSF101489">
    <property type="entry name" value="Eukaryotic initiation factor 4f subunit eIF4g, eIF4e-binding domain"/>
    <property type="match status" value="1"/>
</dbReference>
<name>A0A8H5G086_9AGAR</name>
<feature type="region of interest" description="Disordered" evidence="8">
    <location>
        <begin position="1202"/>
        <end position="1358"/>
    </location>
</feature>